<organism evidence="7 8">
    <name type="scientific">Hydrogenophaga aromaticivorans</name>
    <dbReference type="NCBI Taxonomy" id="2610898"/>
    <lineage>
        <taxon>Bacteria</taxon>
        <taxon>Pseudomonadati</taxon>
        <taxon>Pseudomonadota</taxon>
        <taxon>Betaproteobacteria</taxon>
        <taxon>Burkholderiales</taxon>
        <taxon>Comamonadaceae</taxon>
        <taxon>Hydrogenophaga</taxon>
    </lineage>
</organism>
<dbReference type="InterPro" id="IPR005119">
    <property type="entry name" value="LysR_subst-bd"/>
</dbReference>
<dbReference type="EMBL" id="VYGV01000006">
    <property type="protein sequence ID" value="NWF44888.1"/>
    <property type="molecule type" value="Genomic_DNA"/>
</dbReference>
<keyword evidence="8" id="KW-1185">Reference proteome</keyword>
<dbReference type="GO" id="GO:0003700">
    <property type="term" value="F:DNA-binding transcription factor activity"/>
    <property type="evidence" value="ECO:0007669"/>
    <property type="project" value="InterPro"/>
</dbReference>
<dbReference type="AlphaFoldDB" id="A0A7Y8GV10"/>
<evidence type="ECO:0000256" key="2">
    <source>
        <dbReference type="ARBA" id="ARBA00023015"/>
    </source>
</evidence>
<dbReference type="InterPro" id="IPR050176">
    <property type="entry name" value="LTTR"/>
</dbReference>
<evidence type="ECO:0000313" key="8">
    <source>
        <dbReference type="Proteomes" id="UP000545507"/>
    </source>
</evidence>
<dbReference type="PANTHER" id="PTHR30579:SF2">
    <property type="entry name" value="HTH-TYPE TRANSCRIPTIONAL REGULATOR ARGP"/>
    <property type="match status" value="1"/>
</dbReference>
<evidence type="ECO:0000313" key="7">
    <source>
        <dbReference type="EMBL" id="NWF44888.1"/>
    </source>
</evidence>
<feature type="domain" description="HTH lysR-type" evidence="6">
    <location>
        <begin position="19"/>
        <end position="75"/>
    </location>
</feature>
<dbReference type="InterPro" id="IPR036388">
    <property type="entry name" value="WH-like_DNA-bd_sf"/>
</dbReference>
<comment type="similarity">
    <text evidence="1">Belongs to the LysR transcriptional regulatory family.</text>
</comment>
<accession>A0A7Y8GV10</accession>
<dbReference type="PROSITE" id="PS50931">
    <property type="entry name" value="HTH_LYSR"/>
    <property type="match status" value="1"/>
</dbReference>
<dbReference type="Pfam" id="PF03466">
    <property type="entry name" value="LysR_substrate"/>
    <property type="match status" value="1"/>
</dbReference>
<evidence type="ECO:0000259" key="6">
    <source>
        <dbReference type="PROSITE" id="PS50931"/>
    </source>
</evidence>
<dbReference type="Pfam" id="PF00126">
    <property type="entry name" value="HTH_1"/>
    <property type="match status" value="1"/>
</dbReference>
<evidence type="ECO:0000256" key="5">
    <source>
        <dbReference type="SAM" id="MobiDB-lite"/>
    </source>
</evidence>
<protein>
    <submittedName>
        <fullName evidence="7">ArgP/LysG family DNA-binding transcriptional regulator</fullName>
    </submittedName>
</protein>
<evidence type="ECO:0000256" key="3">
    <source>
        <dbReference type="ARBA" id="ARBA00023125"/>
    </source>
</evidence>
<dbReference type="Proteomes" id="UP000545507">
    <property type="component" value="Unassembled WGS sequence"/>
</dbReference>
<dbReference type="SUPFAM" id="SSF53850">
    <property type="entry name" value="Periplasmic binding protein-like II"/>
    <property type="match status" value="1"/>
</dbReference>
<dbReference type="PANTHER" id="PTHR30579">
    <property type="entry name" value="TRANSCRIPTIONAL REGULATOR"/>
    <property type="match status" value="1"/>
</dbReference>
<dbReference type="InterPro" id="IPR017685">
    <property type="entry name" value="ArgP"/>
</dbReference>
<sequence length="352" mass="37781">MDAVSDPPSLALPEQPPMLDRDQLETFATVVEQQSFDRAASVLSITRGAVSQRIKALEESLSTVLVKRERPVAATHAGEVLLRHVKALRILEGSALQELAPTAKPHAPVSLAIAVNADSLATWFPEVLRELLMGQLVALEVIADDQDHTSALLARGDVIGCISTSAKPADGFLAECLGAMEYRCYATPAFASTHFPSGLTVPAVLSTPAVLFNRKDSLHDDFLKRHFGFAVERYARHYLPSPVALLEGIAMGAGYGLIPSWQADPLVEAGQLVDVCPDEREMVDLFWHHWDLEPPMASDITALIVKVARSSLEPSVVFEPSTAQAGESASPPPGRKAEPQGGASGQEASEQQ</sequence>
<proteinExistence type="inferred from homology"/>
<evidence type="ECO:0000256" key="1">
    <source>
        <dbReference type="ARBA" id="ARBA00009437"/>
    </source>
</evidence>
<keyword evidence="2" id="KW-0805">Transcription regulation</keyword>
<dbReference type="NCBIfam" id="TIGR03298">
    <property type="entry name" value="argP"/>
    <property type="match status" value="1"/>
</dbReference>
<dbReference type="SUPFAM" id="SSF46785">
    <property type="entry name" value="Winged helix' DNA-binding domain"/>
    <property type="match status" value="1"/>
</dbReference>
<dbReference type="Gene3D" id="3.40.190.290">
    <property type="match status" value="1"/>
</dbReference>
<gene>
    <name evidence="7" type="ORF">F3K02_06430</name>
</gene>
<dbReference type="Gene3D" id="1.10.10.10">
    <property type="entry name" value="Winged helix-like DNA-binding domain superfamily/Winged helix DNA-binding domain"/>
    <property type="match status" value="1"/>
</dbReference>
<dbReference type="NCBIfam" id="NF009888">
    <property type="entry name" value="PRK13348.1"/>
    <property type="match status" value="1"/>
</dbReference>
<dbReference type="GO" id="GO:0003677">
    <property type="term" value="F:DNA binding"/>
    <property type="evidence" value="ECO:0007669"/>
    <property type="project" value="UniProtKB-KW"/>
</dbReference>
<comment type="caution">
    <text evidence="7">The sequence shown here is derived from an EMBL/GenBank/DDBJ whole genome shotgun (WGS) entry which is preliminary data.</text>
</comment>
<reference evidence="7 8" key="1">
    <citation type="submission" date="2019-09" db="EMBL/GenBank/DDBJ databases">
        <title>Hydrogenophaga aromatica sp. nov., isolated from a para-xylene-degrading enrichment culture.</title>
        <authorList>
            <person name="Tancsics A."/>
            <person name="Banerjee S."/>
        </authorList>
    </citation>
    <scope>NUCLEOTIDE SEQUENCE [LARGE SCALE GENOMIC DNA]</scope>
    <source>
        <strain evidence="7 8">D2P1</strain>
    </source>
</reference>
<name>A0A7Y8GV10_9BURK</name>
<keyword evidence="3 7" id="KW-0238">DNA-binding</keyword>
<dbReference type="InterPro" id="IPR000847">
    <property type="entry name" value="LysR_HTH_N"/>
</dbReference>
<keyword evidence="4" id="KW-0804">Transcription</keyword>
<dbReference type="NCBIfam" id="NF002964">
    <property type="entry name" value="PRK03635.1"/>
    <property type="match status" value="1"/>
</dbReference>
<feature type="region of interest" description="Disordered" evidence="5">
    <location>
        <begin position="318"/>
        <end position="352"/>
    </location>
</feature>
<evidence type="ECO:0000256" key="4">
    <source>
        <dbReference type="ARBA" id="ARBA00023163"/>
    </source>
</evidence>
<dbReference type="InterPro" id="IPR036390">
    <property type="entry name" value="WH_DNA-bd_sf"/>
</dbReference>